<dbReference type="Gene3D" id="3.60.21.10">
    <property type="match status" value="1"/>
</dbReference>
<evidence type="ECO:0000313" key="4">
    <source>
        <dbReference type="Proteomes" id="UP000020492"/>
    </source>
</evidence>
<organism evidence="3 4">
    <name type="scientific">Deinococcus phoenicis</name>
    <dbReference type="NCBI Taxonomy" id="1476583"/>
    <lineage>
        <taxon>Bacteria</taxon>
        <taxon>Thermotogati</taxon>
        <taxon>Deinococcota</taxon>
        <taxon>Deinococci</taxon>
        <taxon>Deinococcales</taxon>
        <taxon>Deinococcaceae</taxon>
        <taxon>Deinococcus</taxon>
    </lineage>
</organism>
<dbReference type="InterPro" id="IPR024654">
    <property type="entry name" value="Calcineurin-like_PHP_lpxH"/>
</dbReference>
<dbReference type="RefSeq" id="WP_034354550.1">
    <property type="nucleotide sequence ID" value="NZ_JHAC01000012.1"/>
</dbReference>
<accession>A0A016QSP7</accession>
<dbReference type="AlphaFoldDB" id="A0A016QSP7"/>
<dbReference type="Proteomes" id="UP000020492">
    <property type="component" value="Unassembled WGS sequence"/>
</dbReference>
<comment type="caution">
    <text evidence="3">The sequence shown here is derived from an EMBL/GenBank/DDBJ whole genome shotgun (WGS) entry which is preliminary data.</text>
</comment>
<feature type="domain" description="Calcineurin-like phosphoesterase" evidence="2">
    <location>
        <begin position="1"/>
        <end position="212"/>
    </location>
</feature>
<evidence type="ECO:0000256" key="1">
    <source>
        <dbReference type="ARBA" id="ARBA00008950"/>
    </source>
</evidence>
<evidence type="ECO:0000259" key="2">
    <source>
        <dbReference type="Pfam" id="PF12850"/>
    </source>
</evidence>
<gene>
    <name evidence="3" type="ORF">DEIPH_ctg012orf0091</name>
</gene>
<proteinExistence type="inferred from homology"/>
<dbReference type="InterPro" id="IPR050126">
    <property type="entry name" value="Ap4A_hydrolase"/>
</dbReference>
<dbReference type="PATRIC" id="fig|1476583.3.peg.919"/>
<dbReference type="InterPro" id="IPR011152">
    <property type="entry name" value="Pesterase_MJ0912"/>
</dbReference>
<dbReference type="GO" id="GO:0005737">
    <property type="term" value="C:cytoplasm"/>
    <property type="evidence" value="ECO:0007669"/>
    <property type="project" value="TreeGrafter"/>
</dbReference>
<dbReference type="GO" id="GO:0016791">
    <property type="term" value="F:phosphatase activity"/>
    <property type="evidence" value="ECO:0007669"/>
    <property type="project" value="TreeGrafter"/>
</dbReference>
<dbReference type="eggNOG" id="COG0639">
    <property type="taxonomic scope" value="Bacteria"/>
</dbReference>
<dbReference type="PANTHER" id="PTHR42850">
    <property type="entry name" value="METALLOPHOSPHOESTERASE"/>
    <property type="match status" value="1"/>
</dbReference>
<dbReference type="PIRSF" id="PIRSF000883">
    <property type="entry name" value="Pesterase_MJ0912"/>
    <property type="match status" value="1"/>
</dbReference>
<keyword evidence="4" id="KW-1185">Reference proteome</keyword>
<dbReference type="InterPro" id="IPR029052">
    <property type="entry name" value="Metallo-depent_PP-like"/>
</dbReference>
<name>A0A016QSP7_9DEIO</name>
<protein>
    <submittedName>
        <fullName evidence="3">Metallophosphoesterase</fullName>
    </submittedName>
</protein>
<dbReference type="OrthoDB" id="9800565at2"/>
<dbReference type="PANTHER" id="PTHR42850:SF2">
    <property type="entry name" value="BLL5683 PROTEIN"/>
    <property type="match status" value="1"/>
</dbReference>
<dbReference type="SUPFAM" id="SSF56300">
    <property type="entry name" value="Metallo-dependent phosphatases"/>
    <property type="match status" value="1"/>
</dbReference>
<reference evidence="3 4" key="1">
    <citation type="submission" date="2014-03" db="EMBL/GenBank/DDBJ databases">
        <title>Draft genome sequence of Deinococcus phoenicis 1P10ME.</title>
        <authorList>
            <person name="Stepanov V.G."/>
            <person name="Vaishampayan P."/>
            <person name="Venkateswaran K."/>
            <person name="Fox G.E."/>
        </authorList>
    </citation>
    <scope>NUCLEOTIDE SEQUENCE [LARGE SCALE GENOMIC DNA]</scope>
    <source>
        <strain evidence="3 4">1P10ME</strain>
    </source>
</reference>
<evidence type="ECO:0000313" key="3">
    <source>
        <dbReference type="EMBL" id="EYB69021.1"/>
    </source>
</evidence>
<dbReference type="STRING" id="1476583.DEIPH_ctg012orf0091"/>
<sequence length="250" mass="27604">MRLLLLSDIHANHTALEAVLRDAEARRFDQVVHLGDALGYGPHPREVLTTLRDLDALCLLGNHEQMLLDYADGRREKRESVVSAALLWQLERLSERDLAWVRTWRDGTDDPDVGARYRHGTPVSLDAYTDSVTAAREAFAQWQGRLGFVGHTHVPAVYATLNAPVGEWIKHQAFPEGGSYPVPPGARLILNPGSVGQPRDGNPHASYAIFDSRRGHFEVFRVPYDVGRTQEAVLAAGLPPVLAARLAIGK</sequence>
<comment type="similarity">
    <text evidence="1">Belongs to the metallophosphoesterase superfamily. YfcE family.</text>
</comment>
<dbReference type="EMBL" id="JHAC01000012">
    <property type="protein sequence ID" value="EYB69021.1"/>
    <property type="molecule type" value="Genomic_DNA"/>
</dbReference>
<dbReference type="Pfam" id="PF12850">
    <property type="entry name" value="Metallophos_2"/>
    <property type="match status" value="1"/>
</dbReference>